<proteinExistence type="inferred from homology"/>
<dbReference type="OMA" id="WSVQRIG"/>
<dbReference type="KEGG" id="pic:PICST_66275"/>
<dbReference type="Gene3D" id="3.30.390.80">
    <property type="entry name" value="DNA repair protein Rad52/59/22"/>
    <property type="match status" value="1"/>
</dbReference>
<keyword evidence="8" id="KW-1185">Reference proteome</keyword>
<dbReference type="EMBL" id="AAVQ01000001">
    <property type="protein sequence ID" value="EAZ63291.2"/>
    <property type="molecule type" value="Genomic_DNA"/>
</dbReference>
<dbReference type="InParanoid" id="A3GF57"/>
<dbReference type="OrthoDB" id="206565at2759"/>
<dbReference type="Proteomes" id="UP000002258">
    <property type="component" value="Chromosome 1"/>
</dbReference>
<dbReference type="FunCoup" id="A3GF57">
    <property type="interactions" value="125"/>
</dbReference>
<dbReference type="SUPFAM" id="SSF54768">
    <property type="entry name" value="dsRNA-binding domain-like"/>
    <property type="match status" value="1"/>
</dbReference>
<dbReference type="AlphaFoldDB" id="A3GF57"/>
<organism evidence="7 8">
    <name type="scientific">Scheffersomyces stipitis (strain ATCC 58785 / CBS 6054 / NBRC 10063 / NRRL Y-11545)</name>
    <name type="common">Yeast</name>
    <name type="synonym">Pichia stipitis</name>
    <dbReference type="NCBI Taxonomy" id="322104"/>
    <lineage>
        <taxon>Eukaryota</taxon>
        <taxon>Fungi</taxon>
        <taxon>Dikarya</taxon>
        <taxon>Ascomycota</taxon>
        <taxon>Saccharomycotina</taxon>
        <taxon>Pichiomycetes</taxon>
        <taxon>Debaryomycetaceae</taxon>
        <taxon>Scheffersomyces</taxon>
    </lineage>
</organism>
<feature type="non-terminal residue" evidence="7">
    <location>
        <position position="181"/>
    </location>
</feature>
<reference evidence="7 8" key="1">
    <citation type="journal article" date="2007" name="Nat. Biotechnol.">
        <title>Genome sequence of the lignocellulose-bioconverting and xylose-fermenting yeast Pichia stipitis.</title>
        <authorList>
            <person name="Jeffries T.W."/>
            <person name="Grigoriev I.V."/>
            <person name="Grimwood J."/>
            <person name="Laplaza J.M."/>
            <person name="Aerts A."/>
            <person name="Salamov A."/>
            <person name="Schmutz J."/>
            <person name="Lindquist E."/>
            <person name="Dehal P."/>
            <person name="Shapiro H."/>
            <person name="Jin Y.S."/>
            <person name="Passoth V."/>
            <person name="Richardson P.M."/>
        </authorList>
    </citation>
    <scope>NUCLEOTIDE SEQUENCE [LARGE SCALE GENOMIC DNA]</scope>
    <source>
        <strain evidence="8">ATCC 58785 / CBS 6054 / NBRC 10063 / NRRL Y-11545</strain>
    </source>
</reference>
<evidence type="ECO:0000256" key="1">
    <source>
        <dbReference type="ARBA" id="ARBA00006638"/>
    </source>
</evidence>
<evidence type="ECO:0000256" key="3">
    <source>
        <dbReference type="ARBA" id="ARBA00023172"/>
    </source>
</evidence>
<dbReference type="GO" id="GO:0000724">
    <property type="term" value="P:double-strand break repair via homologous recombination"/>
    <property type="evidence" value="ECO:0007669"/>
    <property type="project" value="TreeGrafter"/>
</dbReference>
<dbReference type="GO" id="GO:0045002">
    <property type="term" value="P:double-strand break repair via single-strand annealing"/>
    <property type="evidence" value="ECO:0007669"/>
    <property type="project" value="TreeGrafter"/>
</dbReference>
<protein>
    <recommendedName>
        <fullName evidence="6">DNA repair and recombination protein RAD52</fullName>
    </recommendedName>
</protein>
<dbReference type="GO" id="GO:0006312">
    <property type="term" value="P:mitotic recombination"/>
    <property type="evidence" value="ECO:0007669"/>
    <property type="project" value="TreeGrafter"/>
</dbReference>
<evidence type="ECO:0000256" key="6">
    <source>
        <dbReference type="ARBA" id="ARBA00041062"/>
    </source>
</evidence>
<dbReference type="InterPro" id="IPR041247">
    <property type="entry name" value="Rad52_fam"/>
</dbReference>
<dbReference type="PANTHER" id="PTHR12132">
    <property type="entry name" value="DNA REPAIR AND RECOMBINATION PROTEIN RAD52, RAD59"/>
    <property type="match status" value="1"/>
</dbReference>
<evidence type="ECO:0000256" key="4">
    <source>
        <dbReference type="ARBA" id="ARBA00023204"/>
    </source>
</evidence>
<dbReference type="GO" id="GO:0005634">
    <property type="term" value="C:nucleus"/>
    <property type="evidence" value="ECO:0007669"/>
    <property type="project" value="TreeGrafter"/>
</dbReference>
<dbReference type="PANTHER" id="PTHR12132:SF1">
    <property type="entry name" value="DNA REPAIR PROTEIN RAD52 HOMOLOG"/>
    <property type="match status" value="1"/>
</dbReference>
<comment type="function">
    <text evidence="5">Involved in DNA double-strand break (DSB) repair and recombination. Promotes the annealing of complementary single-stranded DNA and by stimulation of the RAD51 recombinase.</text>
</comment>
<dbReference type="GeneID" id="4850906"/>
<comment type="similarity">
    <text evidence="1">Belongs to the RAD52 family.</text>
</comment>
<sequence length="181" mass="20396">MVYNSDLDDSKRDGPTTVEYFPDMAQFHDLAEPQETEDFLSTQWALVKIGTFQSRLEAIQSSRDRRRFRTSGSSMSSISSSVIYELANQVFGFNGWSHEIIDCELLQEENSKENETEKYSATFSALVRLVLKDGTANEAHGLGSSCNLPFKYMSYNKAKKQAVTEATKNAILGLRDILLDL</sequence>
<dbReference type="InterPro" id="IPR042525">
    <property type="entry name" value="Rad52_Rad59_Rad22_sf"/>
</dbReference>
<dbReference type="Pfam" id="PF04098">
    <property type="entry name" value="Rad52_Rad22"/>
    <property type="match status" value="1"/>
</dbReference>
<evidence type="ECO:0000313" key="8">
    <source>
        <dbReference type="Proteomes" id="UP000002258"/>
    </source>
</evidence>
<comment type="caution">
    <text evidence="7">The sequence shown here is derived from an EMBL/GenBank/DDBJ whole genome shotgun (WGS) entry which is preliminary data.</text>
</comment>
<dbReference type="HOGENOM" id="CLU_111192_0_0_1"/>
<evidence type="ECO:0000256" key="5">
    <source>
        <dbReference type="ARBA" id="ARBA00037138"/>
    </source>
</evidence>
<keyword evidence="3" id="KW-0233">DNA recombination</keyword>
<keyword evidence="2" id="KW-0227">DNA damage</keyword>
<dbReference type="eggNOG" id="KOG4141">
    <property type="taxonomic scope" value="Eukaryota"/>
</dbReference>
<evidence type="ECO:0000256" key="2">
    <source>
        <dbReference type="ARBA" id="ARBA00022763"/>
    </source>
</evidence>
<accession>A3GF57</accession>
<dbReference type="InterPro" id="IPR007232">
    <property type="entry name" value="Rad52_Rad59_Rad22"/>
</dbReference>
<dbReference type="RefSeq" id="XP_001387314.2">
    <property type="nucleotide sequence ID" value="XM_001387277.1"/>
</dbReference>
<gene>
    <name evidence="7" type="primary">RAD59</name>
    <name evidence="7" type="ORF">PICST_66275</name>
</gene>
<keyword evidence="4" id="KW-0234">DNA repair</keyword>
<evidence type="ECO:0000313" key="7">
    <source>
        <dbReference type="EMBL" id="EAZ63291.2"/>
    </source>
</evidence>
<dbReference type="STRING" id="322104.A3GF57"/>
<name>A3GF57_PICST</name>